<reference evidence="3 4" key="1">
    <citation type="submission" date="2019-10" db="EMBL/GenBank/DDBJ databases">
        <title>Genome sequencing of Lactobacillus graminis.</title>
        <authorList>
            <person name="Kim K."/>
        </authorList>
    </citation>
    <scope>NUCLEOTIDE SEQUENCE [LARGE SCALE GENOMIC DNA]</scope>
    <source>
        <strain evidence="3 4">LG542</strain>
    </source>
</reference>
<dbReference type="Pfam" id="PF13731">
    <property type="entry name" value="WxL"/>
    <property type="match status" value="1"/>
</dbReference>
<dbReference type="Proteomes" id="UP000326334">
    <property type="component" value="Chromosome"/>
</dbReference>
<name>A0ABX6C8U2_9LACO</name>
<feature type="compositionally biased region" description="Low complexity" evidence="1">
    <location>
        <begin position="63"/>
        <end position="109"/>
    </location>
</feature>
<proteinExistence type="predicted"/>
<dbReference type="RefSeq" id="WP_057907476.1">
    <property type="nucleotide sequence ID" value="NZ_CP045007.1"/>
</dbReference>
<protein>
    <submittedName>
        <fullName evidence="3">WxL domain-containing protein</fullName>
    </submittedName>
</protein>
<evidence type="ECO:0000256" key="1">
    <source>
        <dbReference type="SAM" id="MobiDB-lite"/>
    </source>
</evidence>
<evidence type="ECO:0000313" key="3">
    <source>
        <dbReference type="EMBL" id="QFP80036.1"/>
    </source>
</evidence>
<feature type="region of interest" description="Disordered" evidence="1">
    <location>
        <begin position="63"/>
        <end position="113"/>
    </location>
</feature>
<organism evidence="3 4">
    <name type="scientific">Latilactobacillus graminis</name>
    <dbReference type="NCBI Taxonomy" id="60519"/>
    <lineage>
        <taxon>Bacteria</taxon>
        <taxon>Bacillati</taxon>
        <taxon>Bacillota</taxon>
        <taxon>Bacilli</taxon>
        <taxon>Lactobacillales</taxon>
        <taxon>Lactobacillaceae</taxon>
        <taxon>Latilactobacillus</taxon>
    </lineage>
</organism>
<sequence>MQKRIIHLILAVMFLTATMFQSLGGVWAATATKPTNATSRMSKLINPQQALASTNVVSESLASSLSGQSSSRSETSSSTSQTSEVTSTKASSKTATKQSTAQKATSSQSVLIQPQAEEILDPDSDYPDFSKTLSSQAGVTTVSYDNAGNAHTAIADASGTLVPDDSKNEIPYPYNAFPVYVPGVSTEEDHGQAAESTEDISGAKLDSANDYIMYKKVMLFRDNTGIQHWIDIKQSFVGLEKHGWYNDWPQYKAKGYISNFPSDTDNIFINEWSFRIGKGKYHGDTDYQDMLGMAGTYNKGDAFRSLSLKSGPKGAYINVNPTAYLQYREVATAKLEFFDDATGKPIKISGFLTAGDMDHRDFLQFSKDSHIDNVYVTNNQNSQITPKGTYNSDADPSTIITNSIGNNDYYNYNGDYSKTDYGGDGDMGNIDLIKPEDTDAWTTVTFHDTDSIQYGISDGQRLDFLATSLVPVAFSAPGKSGDGDTWNQDWDDNAINYNVVATLPYRGSTITNPQDTSFADHTTISTFHPATKFTLTDPINQNLKVDKVIIKRDGQTDVSDQFEISTDGNQVVANAKAEFLNNEANYTKTYNMTIETSVAADADLSSLPTVTANGHTYVKIANTANLDVIKAAGSTEQNWDSNEAYGHVKVPDPIREVQDLQQTIKNDDTPSEDWQPVVDNISKTTGNVGDQIGYRFAFKAKTTNTASITDAMINQIQMNPDDGLSAPVDDSINVTVGGKAGKGTLVKTATNDYAIKIETPIKAGQDVVVTFKRTATKAGTYGQTGRLKAESLTEQPTANATDAGNLFNEADITIKASKNTASFEQDILNATTNGKWHGPMANDEADVNAVPGDKVRYLFRVKLGAKNTDALLKAAMQDIVMNVPDDMQLVDFDDSGTKIKITYGKEGAVNLTSPDSFADLKELNFKSPLGTANASNIGNSVLQVEFIAQVKLNALAQVVSTDANLYASNLDGTLTDTKVDNYQHKVKANQSRVHIINKKQVKLEQTLKNETTADNSSSSDPNYPDQDGYRQTTTGVEGDVINYRFKVSAADDNTGDITNMRVKAITMKKPDKLSFTDPDTHQDYPLVVKISKADGTDVTTDTGAQFSTDHQTITLTKPLKPGYVATINYKMIVTAKIDDNTVAADKQVTNDGQFTADQLTETKQTADGTEDVAVVDNTLPFNQTVLNLKKSDGEIIIRYVDLEDDNLSEPTYISKEVDAKGSTGQKLSTVVPERVAPKVIDGYTVYAVTEDTDLTNANWAKAYKDDPVFTNKVRIITYGYYKRMLSVQAPSDWYFGKHSTSQTDSTYYLKDAKTPQSVKVTDHYGVDSWQLQVSQDQPFIGEQDQVLKDAQLQFKNGKVIAATDNTTPAQALTSIKQFNLEPGATVKNLMTYTKSGVFQDPDLDKDKSSASNRYNQGNGSWAYQFGNPNNADISIGLHVPETSKRYQTYYATILDWTLTVAP</sequence>
<dbReference type="EMBL" id="CP045007">
    <property type="protein sequence ID" value="QFP80036.1"/>
    <property type="molecule type" value="Genomic_DNA"/>
</dbReference>
<gene>
    <name evidence="3" type="ORF">LG542_07345</name>
</gene>
<feature type="region of interest" description="Disordered" evidence="1">
    <location>
        <begin position="1009"/>
        <end position="1034"/>
    </location>
</feature>
<evidence type="ECO:0000313" key="4">
    <source>
        <dbReference type="Proteomes" id="UP000326334"/>
    </source>
</evidence>
<evidence type="ECO:0000259" key="2">
    <source>
        <dbReference type="Pfam" id="PF13731"/>
    </source>
</evidence>
<accession>A0ABX6C8U2</accession>
<feature type="compositionally biased region" description="Low complexity" evidence="1">
    <location>
        <begin position="1014"/>
        <end position="1026"/>
    </location>
</feature>
<keyword evidence="4" id="KW-1185">Reference proteome</keyword>
<feature type="domain" description="WxL" evidence="2">
    <location>
        <begin position="1285"/>
        <end position="1462"/>
    </location>
</feature>
<dbReference type="InterPro" id="IPR027994">
    <property type="entry name" value="WxL_dom"/>
</dbReference>